<organism evidence="3 4">
    <name type="scientific">Actinosynnema pretiosum subsp. pretiosum</name>
    <dbReference type="NCBI Taxonomy" id="103721"/>
    <lineage>
        <taxon>Bacteria</taxon>
        <taxon>Bacillati</taxon>
        <taxon>Actinomycetota</taxon>
        <taxon>Actinomycetes</taxon>
        <taxon>Pseudonocardiales</taxon>
        <taxon>Pseudonocardiaceae</taxon>
        <taxon>Actinosynnema</taxon>
    </lineage>
</organism>
<name>A0AA45LBL6_9PSEU</name>
<proteinExistence type="predicted"/>
<feature type="signal peptide" evidence="2">
    <location>
        <begin position="1"/>
        <end position="19"/>
    </location>
</feature>
<gene>
    <name evidence="3" type="ORF">KCV87_13000</name>
</gene>
<reference evidence="3" key="1">
    <citation type="submission" date="2021-04" db="EMBL/GenBank/DDBJ databases">
        <title>Genomic sequence of Actinosynnema pretiosum subsp. pretiosum ATCC 31280 (C-14919).</title>
        <authorList>
            <person name="Bai L."/>
            <person name="Wang X."/>
            <person name="Xiao Y."/>
        </authorList>
    </citation>
    <scope>NUCLEOTIDE SEQUENCE</scope>
    <source>
        <strain evidence="3">ATCC 31280</strain>
    </source>
</reference>
<dbReference type="AlphaFoldDB" id="A0AA45LBL6"/>
<accession>A0AA45LBL6</accession>
<feature type="chain" id="PRO_5041453159" description="Lipoprotein" evidence="2">
    <location>
        <begin position="20"/>
        <end position="187"/>
    </location>
</feature>
<dbReference type="PROSITE" id="PS51257">
    <property type="entry name" value="PROKAR_LIPOPROTEIN"/>
    <property type="match status" value="1"/>
</dbReference>
<evidence type="ECO:0000256" key="1">
    <source>
        <dbReference type="SAM" id="MobiDB-lite"/>
    </source>
</evidence>
<dbReference type="Proteomes" id="UP000677152">
    <property type="component" value="Chromosome"/>
</dbReference>
<sequence>MRPSRMRNAAVAVTLAALAGCSGGGQDPTGAVGSSAPGDAPTTLSGAPTGAVPSDSTSGGDPTGAPGDQQPQRPPQRSAEPIPQAAPLEGAKVDAATLPETYDKQVQVGPDGRALLVNGLAGGCKNASAEVAAQSAEQVLITLVTTYYPPRGDGVCTDDLRPVPLTVTLDAPLGERRVVLESREEVG</sequence>
<evidence type="ECO:0000313" key="4">
    <source>
        <dbReference type="Proteomes" id="UP000677152"/>
    </source>
</evidence>
<evidence type="ECO:0008006" key="5">
    <source>
        <dbReference type="Google" id="ProtNLM"/>
    </source>
</evidence>
<evidence type="ECO:0000256" key="2">
    <source>
        <dbReference type="SAM" id="SignalP"/>
    </source>
</evidence>
<keyword evidence="2" id="KW-0732">Signal</keyword>
<evidence type="ECO:0000313" key="3">
    <source>
        <dbReference type="EMBL" id="QUF06876.1"/>
    </source>
</evidence>
<feature type="region of interest" description="Disordered" evidence="1">
    <location>
        <begin position="20"/>
        <end position="92"/>
    </location>
</feature>
<protein>
    <recommendedName>
        <fullName evidence="5">Lipoprotein</fullName>
    </recommendedName>
</protein>
<dbReference type="EMBL" id="CP073249">
    <property type="protein sequence ID" value="QUF06876.1"/>
    <property type="molecule type" value="Genomic_DNA"/>
</dbReference>